<dbReference type="Pfam" id="PF08534">
    <property type="entry name" value="Redoxin"/>
    <property type="match status" value="1"/>
</dbReference>
<dbReference type="GO" id="GO:0030313">
    <property type="term" value="C:cell envelope"/>
    <property type="evidence" value="ECO:0007669"/>
    <property type="project" value="UniProtKB-SubCell"/>
</dbReference>
<dbReference type="InterPro" id="IPR013740">
    <property type="entry name" value="Redoxin"/>
</dbReference>
<dbReference type="EMBL" id="HG977193">
    <property type="protein sequence ID" value="CDP79312.1"/>
    <property type="molecule type" value="Genomic_DNA"/>
</dbReference>
<dbReference type="GO" id="GO:0015036">
    <property type="term" value="F:disulfide oxidoreductase activity"/>
    <property type="evidence" value="ECO:0007669"/>
    <property type="project" value="UniProtKB-ARBA"/>
</dbReference>
<keyword evidence="2" id="KW-0201">Cytochrome c-type biogenesis</keyword>
<gene>
    <name evidence="5" type="primary">tplA_1</name>
    <name evidence="6" type="synonym">tplA_2</name>
    <name evidence="5" type="ORF">BN1046_00204</name>
    <name evidence="6" type="ORF">BN1046_00454</name>
</gene>
<dbReference type="SUPFAM" id="SSF52833">
    <property type="entry name" value="Thioredoxin-like"/>
    <property type="match status" value="1"/>
</dbReference>
<dbReference type="PROSITE" id="PS51352">
    <property type="entry name" value="THIOREDOXIN_2"/>
    <property type="match status" value="1"/>
</dbReference>
<dbReference type="CDD" id="cd02966">
    <property type="entry name" value="TlpA_like_family"/>
    <property type="match status" value="1"/>
</dbReference>
<proteinExistence type="predicted"/>
<dbReference type="Gene3D" id="3.40.30.10">
    <property type="entry name" value="Glutaredoxin"/>
    <property type="match status" value="1"/>
</dbReference>
<accession>A0A024LPA9</accession>
<protein>
    <submittedName>
        <fullName evidence="5">Thiol:disulfide interchange protein</fullName>
    </submittedName>
</protein>
<dbReference type="EMBL" id="HG977194">
    <property type="protein sequence ID" value="CDP79559.1"/>
    <property type="molecule type" value="Genomic_DNA"/>
</dbReference>
<sequence>MISQTFINWKNKKTQRLLTFFIIALSLYTTINHNNKASLFPYFISVAKAQETNANKIKEEKITAIKKEAKGSFKHLRFADTFYNVSQFSFKDIQGKEHKFSEFTGKPLLINLWAIWCAPCRVEMPELAQLKRDMKGENFDVIAINIDKVASPEKIQQFLREVHADNLTYYRDEKMNIFTNIRKQGLALGLPITLLVDQDGDLIASFNGIAPWANNDAKALIKAIIKETK</sequence>
<name>A0A024LPA9_9HYPH</name>
<evidence type="ECO:0000313" key="5">
    <source>
        <dbReference type="EMBL" id="CDP79312.1"/>
    </source>
</evidence>
<evidence type="ECO:0000256" key="1">
    <source>
        <dbReference type="ARBA" id="ARBA00004196"/>
    </source>
</evidence>
<dbReference type="PROSITE" id="PS00194">
    <property type="entry name" value="THIOREDOXIN_1"/>
    <property type="match status" value="1"/>
</dbReference>
<dbReference type="InterPro" id="IPR050553">
    <property type="entry name" value="Thioredoxin_ResA/DsbE_sf"/>
</dbReference>
<reference evidence="5" key="2">
    <citation type="submission" date="2014-05" db="EMBL/GenBank/DDBJ databases">
        <title>Genome sequencing of Bartonella spp. isolated from human blood.</title>
        <authorList>
            <person name="Raoult D."/>
        </authorList>
    </citation>
    <scope>NUCLEOTIDE SEQUENCE</scope>
    <source>
        <strain evidence="5">MVT06</strain>
    </source>
</reference>
<keyword evidence="3" id="KW-0676">Redox-active center</keyword>
<dbReference type="InterPro" id="IPR036249">
    <property type="entry name" value="Thioredoxin-like_sf"/>
</dbReference>
<evidence type="ECO:0000256" key="3">
    <source>
        <dbReference type="ARBA" id="ARBA00023284"/>
    </source>
</evidence>
<dbReference type="InterPro" id="IPR017937">
    <property type="entry name" value="Thioredoxin_CS"/>
</dbReference>
<evidence type="ECO:0000259" key="4">
    <source>
        <dbReference type="PROSITE" id="PS51352"/>
    </source>
</evidence>
<dbReference type="PANTHER" id="PTHR42852">
    <property type="entry name" value="THIOL:DISULFIDE INTERCHANGE PROTEIN DSBE"/>
    <property type="match status" value="1"/>
</dbReference>
<organism evidence="5">
    <name type="scientific">Bartonella schoenbuchensis</name>
    <dbReference type="NCBI Taxonomy" id="165694"/>
    <lineage>
        <taxon>Bacteria</taxon>
        <taxon>Pseudomonadati</taxon>
        <taxon>Pseudomonadota</taxon>
        <taxon>Alphaproteobacteria</taxon>
        <taxon>Hyphomicrobiales</taxon>
        <taxon>Bartonellaceae</taxon>
        <taxon>Bartonella</taxon>
    </lineage>
</organism>
<evidence type="ECO:0000313" key="6">
    <source>
        <dbReference type="EMBL" id="CDP79559.1"/>
    </source>
</evidence>
<dbReference type="GO" id="GO:0017004">
    <property type="term" value="P:cytochrome complex assembly"/>
    <property type="evidence" value="ECO:0007669"/>
    <property type="project" value="UniProtKB-KW"/>
</dbReference>
<reference evidence="5" key="1">
    <citation type="submission" date="2013-11" db="EMBL/GenBank/DDBJ databases">
        <authorList>
            <person name="GENOMES U."/>
        </authorList>
    </citation>
    <scope>NUCLEOTIDE SEQUENCE</scope>
    <source>
        <strain evidence="5">MVT06</strain>
    </source>
</reference>
<dbReference type="AlphaFoldDB" id="A0A024LPA9"/>
<evidence type="ECO:0000256" key="2">
    <source>
        <dbReference type="ARBA" id="ARBA00022748"/>
    </source>
</evidence>
<dbReference type="InterPro" id="IPR013766">
    <property type="entry name" value="Thioredoxin_domain"/>
</dbReference>
<feature type="domain" description="Thioredoxin" evidence="4">
    <location>
        <begin position="79"/>
        <end position="229"/>
    </location>
</feature>
<comment type="subcellular location">
    <subcellularLocation>
        <location evidence="1">Cell envelope</location>
    </subcellularLocation>
</comment>
<dbReference type="PANTHER" id="PTHR42852:SF13">
    <property type="entry name" value="PROTEIN DIPZ"/>
    <property type="match status" value="1"/>
</dbReference>